<name>A0A5J4T5U9_9EUKA</name>
<organism evidence="1 2">
    <name type="scientific">Streblomastix strix</name>
    <dbReference type="NCBI Taxonomy" id="222440"/>
    <lineage>
        <taxon>Eukaryota</taxon>
        <taxon>Metamonada</taxon>
        <taxon>Preaxostyla</taxon>
        <taxon>Oxymonadida</taxon>
        <taxon>Streblomastigidae</taxon>
        <taxon>Streblomastix</taxon>
    </lineage>
</organism>
<feature type="non-terminal residue" evidence="1">
    <location>
        <position position="37"/>
    </location>
</feature>
<comment type="caution">
    <text evidence="1">The sequence shown here is derived from an EMBL/GenBank/DDBJ whole genome shotgun (WGS) entry which is preliminary data.</text>
</comment>
<proteinExistence type="predicted"/>
<accession>A0A5J4T5U9</accession>
<sequence length="37" mass="4155">MISIMKSPDDVSAMSFSPSDVKLTQLKWWILVGERTG</sequence>
<dbReference type="AlphaFoldDB" id="A0A5J4T5U9"/>
<protein>
    <submittedName>
        <fullName evidence="1">Uncharacterized protein</fullName>
    </submittedName>
</protein>
<dbReference type="EMBL" id="SNRW01038629">
    <property type="protein sequence ID" value="KAA6353163.1"/>
    <property type="molecule type" value="Genomic_DNA"/>
</dbReference>
<dbReference type="Proteomes" id="UP000324800">
    <property type="component" value="Unassembled WGS sequence"/>
</dbReference>
<evidence type="ECO:0000313" key="1">
    <source>
        <dbReference type="EMBL" id="KAA6353163.1"/>
    </source>
</evidence>
<gene>
    <name evidence="1" type="ORF">EZS28_051310</name>
</gene>
<reference evidence="1 2" key="1">
    <citation type="submission" date="2019-03" db="EMBL/GenBank/DDBJ databases">
        <title>Single cell metagenomics reveals metabolic interactions within the superorganism composed of flagellate Streblomastix strix and complex community of Bacteroidetes bacteria on its surface.</title>
        <authorList>
            <person name="Treitli S.C."/>
            <person name="Kolisko M."/>
            <person name="Husnik F."/>
            <person name="Keeling P."/>
            <person name="Hampl V."/>
        </authorList>
    </citation>
    <scope>NUCLEOTIDE SEQUENCE [LARGE SCALE GENOMIC DNA]</scope>
    <source>
        <strain evidence="1">ST1C</strain>
    </source>
</reference>
<evidence type="ECO:0000313" key="2">
    <source>
        <dbReference type="Proteomes" id="UP000324800"/>
    </source>
</evidence>